<dbReference type="Proteomes" id="UP000623608">
    <property type="component" value="Unassembled WGS sequence"/>
</dbReference>
<comment type="caution">
    <text evidence="1">The sequence shown here is derived from an EMBL/GenBank/DDBJ whole genome shotgun (WGS) entry which is preliminary data.</text>
</comment>
<evidence type="ECO:0008006" key="3">
    <source>
        <dbReference type="Google" id="ProtNLM"/>
    </source>
</evidence>
<organism evidence="1 2">
    <name type="scientific">Paractinoplanes tereljensis</name>
    <dbReference type="NCBI Taxonomy" id="571912"/>
    <lineage>
        <taxon>Bacteria</taxon>
        <taxon>Bacillati</taxon>
        <taxon>Actinomycetota</taxon>
        <taxon>Actinomycetes</taxon>
        <taxon>Micromonosporales</taxon>
        <taxon>Micromonosporaceae</taxon>
        <taxon>Paractinoplanes</taxon>
    </lineage>
</organism>
<evidence type="ECO:0000313" key="1">
    <source>
        <dbReference type="EMBL" id="GIF26579.1"/>
    </source>
</evidence>
<protein>
    <recommendedName>
        <fullName evidence="3">Amidohydrolase</fullName>
    </recommendedName>
</protein>
<sequence length="292" mass="31983">MRIDCHQHLWPPRFLDALRRRKTYPYLREWTLHLPGEPPYEVHPAAHDVAKRRQGEEAALALVSLSSPLGIEHLPACEGGELIDVWHESALELGDPFRVWAAASVTDLDPDGLAKVLREERIVGLQLPATALADPAAIARMRPLLDEVQRAGKPVLVHPGPAPVLADPGLPAWWPALVPYVSQLQQAWMAWHVAGRRQRIAFVALAGLAPLHHERLAARGGALGPLDPEVFYETSSYGTRAIDAMVRVVGVDPLVNGSDRPYAEATDPGFGAAFTHALFTANPRHLLTGEPR</sequence>
<name>A0A919NZA7_9ACTN</name>
<gene>
    <name evidence="1" type="ORF">Ate02nite_93090</name>
</gene>
<dbReference type="InterPro" id="IPR032466">
    <property type="entry name" value="Metal_Hydrolase"/>
</dbReference>
<reference evidence="1" key="1">
    <citation type="submission" date="2021-01" db="EMBL/GenBank/DDBJ databases">
        <title>Whole genome shotgun sequence of Actinoplanes tereljensis NBRC 105297.</title>
        <authorList>
            <person name="Komaki H."/>
            <person name="Tamura T."/>
        </authorList>
    </citation>
    <scope>NUCLEOTIDE SEQUENCE</scope>
    <source>
        <strain evidence="1">NBRC 105297</strain>
    </source>
</reference>
<dbReference type="EMBL" id="BOMY01000061">
    <property type="protein sequence ID" value="GIF26579.1"/>
    <property type="molecule type" value="Genomic_DNA"/>
</dbReference>
<proteinExistence type="predicted"/>
<dbReference type="SUPFAM" id="SSF51556">
    <property type="entry name" value="Metallo-dependent hydrolases"/>
    <property type="match status" value="1"/>
</dbReference>
<accession>A0A919NZA7</accession>
<dbReference type="AlphaFoldDB" id="A0A919NZA7"/>
<dbReference type="RefSeq" id="WP_203814374.1">
    <property type="nucleotide sequence ID" value="NZ_BOMY01000061.1"/>
</dbReference>
<keyword evidence="2" id="KW-1185">Reference proteome</keyword>
<evidence type="ECO:0000313" key="2">
    <source>
        <dbReference type="Proteomes" id="UP000623608"/>
    </source>
</evidence>
<dbReference type="Gene3D" id="3.20.20.140">
    <property type="entry name" value="Metal-dependent hydrolases"/>
    <property type="match status" value="1"/>
</dbReference>